<reference evidence="3" key="2">
    <citation type="submission" date="2006-09" db="EMBL/GenBank/DDBJ databases">
        <title>The genome sequence of Plasmodium falciparum Dd2.</title>
        <authorList>
            <consortium name="The Broad Institute Genome Sequencing Platform"/>
            <person name="Birren B."/>
            <person name="Lander E."/>
            <person name="Galagan J."/>
            <person name="Nusbaum C."/>
            <person name="Devon K."/>
            <person name="Henn M."/>
            <person name="Jaffe D."/>
            <person name="Butler J."/>
            <person name="Alvarez P."/>
            <person name="Gnerre S."/>
            <person name="Grabherr M."/>
            <person name="Kleber M."/>
            <person name="Mauceli E."/>
            <person name="Brockman W."/>
            <person name="MacCallum I.A."/>
            <person name="Rounsley S."/>
            <person name="Young S."/>
            <person name="LaButti K."/>
            <person name="Pushparaj V."/>
            <person name="DeCaprio D."/>
            <person name="Crawford M."/>
            <person name="Koehrsen M."/>
            <person name="Engels R."/>
            <person name="Montgomery P."/>
            <person name="Pearson M."/>
            <person name="Howarth C."/>
            <person name="Larson L."/>
            <person name="Luoma S."/>
            <person name="White J."/>
            <person name="Kodira C."/>
            <person name="Zeng Q."/>
            <person name="O'Leary S."/>
            <person name="Yandava C."/>
            <person name="Alvarado L."/>
            <person name="Wirth D."/>
            <person name="Volkman S."/>
            <person name="Hartl D."/>
        </authorList>
    </citation>
    <scope>NUCLEOTIDE SEQUENCE [LARGE SCALE GENOMIC DNA]</scope>
</reference>
<dbReference type="KEGG" id="pfd:PFDG_02508"/>
<feature type="signal peptide" evidence="1">
    <location>
        <begin position="1"/>
        <end position="22"/>
    </location>
</feature>
<keyword evidence="1" id="KW-0732">Signal</keyword>
<accession>A0A0L7M6M5</accession>
<feature type="chain" id="PRO_5005573891" description="Rifin" evidence="1">
    <location>
        <begin position="23"/>
        <end position="324"/>
    </location>
</feature>
<proteinExistence type="predicted"/>
<dbReference type="Proteomes" id="UP000054282">
    <property type="component" value="Unassembled WGS sequence"/>
</dbReference>
<reference evidence="3" key="1">
    <citation type="submission" date="2006-09" db="EMBL/GenBank/DDBJ databases">
        <title>Annotation of Plasmodium falciparum Dd2.</title>
        <authorList>
            <consortium name="The Broad Institute Genome Sequencing Platform"/>
            <person name="Volkman S.K."/>
            <person name="Neafsey D.E."/>
            <person name="Dash A.P."/>
            <person name="Chitnis C.E."/>
            <person name="Hartl D.L."/>
            <person name="Young S.K."/>
            <person name="Zeng Q."/>
            <person name="Koehrsen M."/>
            <person name="Alvarado L."/>
            <person name="Berlin A."/>
            <person name="Borenstein D."/>
            <person name="Chapman S.B."/>
            <person name="Chen Z."/>
            <person name="Engels R."/>
            <person name="Freedman E."/>
            <person name="Gellesch M."/>
            <person name="Goldberg J."/>
            <person name="Griggs A."/>
            <person name="Gujja S."/>
            <person name="Heilman E.R."/>
            <person name="Heiman D.I."/>
            <person name="Howarth C."/>
            <person name="Jen D."/>
            <person name="Larson L."/>
            <person name="Mehta T."/>
            <person name="Neiman D."/>
            <person name="Park D."/>
            <person name="Pearson M."/>
            <person name="Roberts A."/>
            <person name="Saif S."/>
            <person name="Shea T."/>
            <person name="Shenoy N."/>
            <person name="Sisk P."/>
            <person name="Stolte C."/>
            <person name="Sykes S."/>
            <person name="Walk T."/>
            <person name="White J."/>
            <person name="Yandava C."/>
            <person name="Haas B."/>
            <person name="Henn M.R."/>
            <person name="Nusbaum C."/>
            <person name="Birren B."/>
        </authorList>
    </citation>
    <scope>NUCLEOTIDE SEQUENCE [LARGE SCALE GENOMIC DNA]</scope>
</reference>
<gene>
    <name evidence="2" type="ORF">PFDG_02508</name>
</gene>
<evidence type="ECO:0000313" key="2">
    <source>
        <dbReference type="EMBL" id="KOB88499.1"/>
    </source>
</evidence>
<dbReference type="InterPro" id="IPR006373">
    <property type="entry name" value="VSA_Rifin"/>
</dbReference>
<sequence length="324" mass="35587">MMLNYTNILLFYLSLNILSSSSEVYNQRNHYITRTPKATTRLLCECELYAPSNYDNDPEMKAVMQGFDRQTSQRFEEYNERLLENKQKCKDQCDKEIQKIILKDKLEKELMNKFATLQTDISINDIPTCVCEKSIADKVEKGCLRCGGVLGGGVAPSVGLLGGIGEAAISVLKPLAIEAAKKAAVTEATDAAIEAGMNAVRHEIKVYLADFINEKGFVDFTSVVNEANFKCPTALFQNAKELLSDSCIPDEVTKRTSVFCNSVIHYGGEATFKSYAEAGTTAYDAKFASETTALTEAKVGAVNATYGGYHVSIIASIVAIVKYY</sequence>
<dbReference type="AlphaFoldDB" id="A0A0L7M6M5"/>
<dbReference type="NCBIfam" id="TIGR01477">
    <property type="entry name" value="RIFIN"/>
    <property type="match status" value="1"/>
</dbReference>
<dbReference type="EMBL" id="GG701661">
    <property type="protein sequence ID" value="KOB88499.1"/>
    <property type="molecule type" value="Genomic_DNA"/>
</dbReference>
<evidence type="ECO:0008006" key="4">
    <source>
        <dbReference type="Google" id="ProtNLM"/>
    </source>
</evidence>
<name>A0A0L7M6M5_PLAF4</name>
<dbReference type="OrthoDB" id="379121at2759"/>
<dbReference type="Pfam" id="PF02009">
    <property type="entry name" value="RIFIN"/>
    <property type="match status" value="1"/>
</dbReference>
<protein>
    <recommendedName>
        <fullName evidence="4">Rifin</fullName>
    </recommendedName>
</protein>
<evidence type="ECO:0000313" key="3">
    <source>
        <dbReference type="Proteomes" id="UP000054282"/>
    </source>
</evidence>
<evidence type="ECO:0000256" key="1">
    <source>
        <dbReference type="SAM" id="SignalP"/>
    </source>
</evidence>
<organism evidence="2 3">
    <name type="scientific">Plasmodium falciparum (isolate Dd2)</name>
    <dbReference type="NCBI Taxonomy" id="57267"/>
    <lineage>
        <taxon>Eukaryota</taxon>
        <taxon>Sar</taxon>
        <taxon>Alveolata</taxon>
        <taxon>Apicomplexa</taxon>
        <taxon>Aconoidasida</taxon>
        <taxon>Haemosporida</taxon>
        <taxon>Plasmodiidae</taxon>
        <taxon>Plasmodium</taxon>
        <taxon>Plasmodium (Laverania)</taxon>
    </lineage>
</organism>